<evidence type="ECO:0000313" key="3">
    <source>
        <dbReference type="Proteomes" id="UP000241890"/>
    </source>
</evidence>
<dbReference type="InParanoid" id="A0A2R5GK97"/>
<dbReference type="AlphaFoldDB" id="A0A2R5GK97"/>
<gene>
    <name evidence="2" type="ORF">FCC1311_075562</name>
</gene>
<keyword evidence="3" id="KW-1185">Reference proteome</keyword>
<proteinExistence type="predicted"/>
<protein>
    <submittedName>
        <fullName evidence="2">Uncharacterized protein</fullName>
    </submittedName>
</protein>
<feature type="compositionally biased region" description="Acidic residues" evidence="1">
    <location>
        <begin position="20"/>
        <end position="30"/>
    </location>
</feature>
<accession>A0A2R5GK97</accession>
<reference evidence="2 3" key="1">
    <citation type="submission" date="2017-12" db="EMBL/GenBank/DDBJ databases">
        <title>Sequencing, de novo assembly and annotation of complete genome of a new Thraustochytrid species, strain FCC1311.</title>
        <authorList>
            <person name="Sedici K."/>
            <person name="Godart F."/>
            <person name="Aiese Cigliano R."/>
            <person name="Sanseverino W."/>
            <person name="Barakat M."/>
            <person name="Ortet P."/>
            <person name="Marechal E."/>
            <person name="Cagnac O."/>
            <person name="Amato A."/>
        </authorList>
    </citation>
    <scope>NUCLEOTIDE SEQUENCE [LARGE SCALE GENOMIC DNA]</scope>
</reference>
<sequence length="121" mass="12831">MGRKPLTPGAMGGGEAKVENEDDEELVEDADCVRESAVDAFDDDNDDDDNDEDADEDADEDPDPDPPGPDEAKNPEVVAALWSPSGHPVRPALGWALFWSTTLTDVQIPAPVASPSELGLC</sequence>
<feature type="region of interest" description="Disordered" evidence="1">
    <location>
        <begin position="1"/>
        <end position="75"/>
    </location>
</feature>
<evidence type="ECO:0000256" key="1">
    <source>
        <dbReference type="SAM" id="MobiDB-lite"/>
    </source>
</evidence>
<dbReference type="Proteomes" id="UP000241890">
    <property type="component" value="Unassembled WGS sequence"/>
</dbReference>
<evidence type="ECO:0000313" key="2">
    <source>
        <dbReference type="EMBL" id="GBG31332.1"/>
    </source>
</evidence>
<comment type="caution">
    <text evidence="2">The sequence shown here is derived from an EMBL/GenBank/DDBJ whole genome shotgun (WGS) entry which is preliminary data.</text>
</comment>
<organism evidence="2 3">
    <name type="scientific">Hondaea fermentalgiana</name>
    <dbReference type="NCBI Taxonomy" id="2315210"/>
    <lineage>
        <taxon>Eukaryota</taxon>
        <taxon>Sar</taxon>
        <taxon>Stramenopiles</taxon>
        <taxon>Bigyra</taxon>
        <taxon>Labyrinthulomycetes</taxon>
        <taxon>Thraustochytrida</taxon>
        <taxon>Thraustochytriidae</taxon>
        <taxon>Hondaea</taxon>
    </lineage>
</organism>
<feature type="compositionally biased region" description="Acidic residues" evidence="1">
    <location>
        <begin position="40"/>
        <end position="64"/>
    </location>
</feature>
<dbReference type="EMBL" id="BEYU01000095">
    <property type="protein sequence ID" value="GBG31332.1"/>
    <property type="molecule type" value="Genomic_DNA"/>
</dbReference>
<name>A0A2R5GK97_9STRA</name>